<dbReference type="RefSeq" id="WP_180571752.1">
    <property type="nucleotide sequence ID" value="NZ_JACCKB010000144.1"/>
</dbReference>
<sequence length="113" mass="13652">MVPEKNFSGMTPKELDAELSAEIWRLKYIRQKSKVLQEIKEYKGPYFHPDTGYKLDEFSPKERKEWYQSKIEQFKYMKSMDKLSRVRMAEMDNSEHMDIYLECKKRTANQPNS</sequence>
<evidence type="ECO:0000313" key="1">
    <source>
        <dbReference type="EMBL" id="NYZ69775.1"/>
    </source>
</evidence>
<accession>A0A853IL25</accession>
<dbReference type="EMBL" id="JACCKB010000144">
    <property type="protein sequence ID" value="NYZ69775.1"/>
    <property type="molecule type" value="Genomic_DNA"/>
</dbReference>
<dbReference type="AlphaFoldDB" id="A0A853IL25"/>
<protein>
    <submittedName>
        <fullName evidence="1">Uncharacterized protein</fullName>
    </submittedName>
</protein>
<organism evidence="1 2">
    <name type="scientific">Spartinivicinus marinus</name>
    <dbReference type="NCBI Taxonomy" id="2994442"/>
    <lineage>
        <taxon>Bacteria</taxon>
        <taxon>Pseudomonadati</taxon>
        <taxon>Pseudomonadota</taxon>
        <taxon>Gammaproteobacteria</taxon>
        <taxon>Oceanospirillales</taxon>
        <taxon>Zooshikellaceae</taxon>
        <taxon>Spartinivicinus</taxon>
    </lineage>
</organism>
<reference evidence="1 2" key="1">
    <citation type="submission" date="2020-07" db="EMBL/GenBank/DDBJ databases">
        <title>Endozoicomonas sp. nov., isolated from sediment.</title>
        <authorList>
            <person name="Gu T."/>
        </authorList>
    </citation>
    <scope>NUCLEOTIDE SEQUENCE [LARGE SCALE GENOMIC DNA]</scope>
    <source>
        <strain evidence="1 2">SM1973</strain>
    </source>
</reference>
<gene>
    <name evidence="1" type="ORF">H0A36_27570</name>
</gene>
<comment type="caution">
    <text evidence="1">The sequence shown here is derived from an EMBL/GenBank/DDBJ whole genome shotgun (WGS) entry which is preliminary data.</text>
</comment>
<dbReference type="Proteomes" id="UP000569732">
    <property type="component" value="Unassembled WGS sequence"/>
</dbReference>
<name>A0A853IL25_9GAMM</name>
<proteinExistence type="predicted"/>
<keyword evidence="2" id="KW-1185">Reference proteome</keyword>
<evidence type="ECO:0000313" key="2">
    <source>
        <dbReference type="Proteomes" id="UP000569732"/>
    </source>
</evidence>